<accession>K6Q1H6</accession>
<comment type="caution">
    <text evidence="2">The sequence shown here is derived from an EMBL/GenBank/DDBJ whole genome shotgun (WGS) entry which is preliminary data.</text>
</comment>
<evidence type="ECO:0000313" key="3">
    <source>
        <dbReference type="Proteomes" id="UP000005710"/>
    </source>
</evidence>
<reference evidence="2" key="1">
    <citation type="submission" date="2010-10" db="EMBL/GenBank/DDBJ databases">
        <authorList>
            <consortium name="US DOE Joint Genome Institute (JGI-PGF)"/>
            <person name="Lucas S."/>
            <person name="Copeland A."/>
            <person name="Lapidus A."/>
            <person name="Bruce D."/>
            <person name="Goodwin L."/>
            <person name="Pitluck S."/>
            <person name="Kyrpides N."/>
            <person name="Mavromatis K."/>
            <person name="Detter J.C."/>
            <person name="Han C."/>
            <person name="Land M."/>
            <person name="Hauser L."/>
            <person name="Markowitz V."/>
            <person name="Cheng J.-F."/>
            <person name="Hugenholtz P."/>
            <person name="Woyke T."/>
            <person name="Wu D."/>
            <person name="Pukall R."/>
            <person name="Wahrenburg C."/>
            <person name="Brambilla E."/>
            <person name="Klenk H.-P."/>
            <person name="Eisen J.A."/>
        </authorList>
    </citation>
    <scope>NUCLEOTIDE SEQUENCE [LARGE SCALE GENOMIC DNA]</scope>
    <source>
        <strain evidence="2">DSM 13965</strain>
    </source>
</reference>
<gene>
    <name evidence="2" type="ORF">ThesuDRAFT_00530</name>
</gene>
<dbReference type="GO" id="GO:0009303">
    <property type="term" value="P:rRNA transcription"/>
    <property type="evidence" value="ECO:0007669"/>
    <property type="project" value="TreeGrafter"/>
</dbReference>
<dbReference type="Proteomes" id="UP000005710">
    <property type="component" value="Unassembled WGS sequence"/>
</dbReference>
<dbReference type="SUPFAM" id="SSF141259">
    <property type="entry name" value="CarD-like"/>
    <property type="match status" value="1"/>
</dbReference>
<dbReference type="EMBL" id="AENY02000002">
    <property type="protein sequence ID" value="EKP94824.1"/>
    <property type="molecule type" value="Genomic_DNA"/>
</dbReference>
<keyword evidence="3" id="KW-1185">Reference proteome</keyword>
<sequence>MFQVGDRVVYPMHGAGVIEAIEEREVLGERHRYYILRLPVGDMRLMIPTASAPQSGLRPVIPADQVPAVLEALCEPVPPLDSNWNHRYREHADKLRSGDILEVAVVVRNLSARQKARGLSGGERRLLDQARQILVSELALAGGMGRDEADALVERHLGAAEPAGGA</sequence>
<dbReference type="Gene3D" id="2.40.10.170">
    <property type="match status" value="1"/>
</dbReference>
<dbReference type="PANTHER" id="PTHR38447:SF1">
    <property type="entry name" value="RNA POLYMERASE-BINDING TRANSCRIPTION FACTOR CARD"/>
    <property type="match status" value="1"/>
</dbReference>
<reference evidence="2" key="2">
    <citation type="submission" date="2012-10" db="EMBL/GenBank/DDBJ databases">
        <title>Improved high-quality draft of Thermaerobacter subterraneus C21, DSM 13965.</title>
        <authorList>
            <consortium name="DOE Joint Genome Institute"/>
            <person name="Eisen J."/>
            <person name="Huntemann M."/>
            <person name="Wei C.-L."/>
            <person name="Han J."/>
            <person name="Detter J.C."/>
            <person name="Han C."/>
            <person name="Tapia R."/>
            <person name="Chen A."/>
            <person name="Kyrpides N."/>
            <person name="Mavromatis K."/>
            <person name="Markowitz V."/>
            <person name="Szeto E."/>
            <person name="Ivanova N."/>
            <person name="Mikhailova N."/>
            <person name="Ovchinnikova G."/>
            <person name="Pagani I."/>
            <person name="Pati A."/>
            <person name="Goodwin L."/>
            <person name="Nordberg H.P."/>
            <person name="Cantor M.N."/>
            <person name="Hua S.X."/>
            <person name="Woyke T."/>
            <person name="Eisen J."/>
            <person name="Klenk H.-P."/>
        </authorList>
    </citation>
    <scope>NUCLEOTIDE SEQUENCE [LARGE SCALE GENOMIC DNA]</scope>
    <source>
        <strain evidence="2">DSM 13965</strain>
    </source>
</reference>
<dbReference type="OrthoDB" id="9786074at2"/>
<dbReference type="InterPro" id="IPR052531">
    <property type="entry name" value="CarD-like_regulator"/>
</dbReference>
<organism evidence="2 3">
    <name type="scientific">Thermaerobacter subterraneus DSM 13965</name>
    <dbReference type="NCBI Taxonomy" id="867903"/>
    <lineage>
        <taxon>Bacteria</taxon>
        <taxon>Bacillati</taxon>
        <taxon>Bacillota</taxon>
        <taxon>Clostridia</taxon>
        <taxon>Eubacteriales</taxon>
        <taxon>Clostridiales Family XVII. Incertae Sedis</taxon>
        <taxon>Thermaerobacter</taxon>
    </lineage>
</organism>
<dbReference type="InterPro" id="IPR036101">
    <property type="entry name" value="CarD-like/TRCF_RID_sf"/>
</dbReference>
<protein>
    <submittedName>
        <fullName evidence="2">CarD-like transcriptional regulator</fullName>
    </submittedName>
</protein>
<evidence type="ECO:0000313" key="2">
    <source>
        <dbReference type="EMBL" id="EKP94824.1"/>
    </source>
</evidence>
<dbReference type="RefSeq" id="WP_006902809.1">
    <property type="nucleotide sequence ID" value="NZ_JH976535.1"/>
</dbReference>
<dbReference type="InterPro" id="IPR003711">
    <property type="entry name" value="CarD-like/TRCF_RID"/>
</dbReference>
<dbReference type="SMART" id="SM01058">
    <property type="entry name" value="CarD_TRCF"/>
    <property type="match status" value="1"/>
</dbReference>
<dbReference type="STRING" id="867903.ThesuDRAFT_00530"/>
<name>K6Q1H6_9FIRM</name>
<feature type="domain" description="CarD-like/TRCF RNAP-interacting" evidence="1">
    <location>
        <begin position="1"/>
        <end position="111"/>
    </location>
</feature>
<dbReference type="InterPro" id="IPR042215">
    <property type="entry name" value="CarD-like_C"/>
</dbReference>
<dbReference type="PANTHER" id="PTHR38447">
    <property type="entry name" value="TRANSCRIPTION FACTOR YDEB-RELATED"/>
    <property type="match status" value="1"/>
</dbReference>
<dbReference type="Pfam" id="PF02559">
    <property type="entry name" value="CarD_TRCF_RID"/>
    <property type="match status" value="1"/>
</dbReference>
<evidence type="ECO:0000259" key="1">
    <source>
        <dbReference type="SMART" id="SM01058"/>
    </source>
</evidence>
<proteinExistence type="predicted"/>
<dbReference type="AlphaFoldDB" id="K6Q1H6"/>
<dbReference type="InterPro" id="IPR048792">
    <property type="entry name" value="CarD_C"/>
</dbReference>
<dbReference type="eggNOG" id="COG1329">
    <property type="taxonomic scope" value="Bacteria"/>
</dbReference>
<dbReference type="HOGENOM" id="CLU_048259_1_1_9"/>
<dbReference type="Gene3D" id="1.20.58.1290">
    <property type="entry name" value="CarD-like, C-terminal domain"/>
    <property type="match status" value="1"/>
</dbReference>
<dbReference type="Pfam" id="PF21095">
    <property type="entry name" value="CarD_C"/>
    <property type="match status" value="1"/>
</dbReference>